<dbReference type="EMBL" id="FUHW01000020">
    <property type="protein sequence ID" value="SJM57089.1"/>
    <property type="molecule type" value="Genomic_DNA"/>
</dbReference>
<feature type="region of interest" description="Disordered" evidence="1">
    <location>
        <begin position="434"/>
        <end position="453"/>
    </location>
</feature>
<keyword evidence="3" id="KW-1185">Reference proteome</keyword>
<dbReference type="AlphaFoldDB" id="A0A1R4FMI1"/>
<proteinExistence type="predicted"/>
<accession>A0A1R4FMI1</accession>
<name>A0A1R4FMI1_9MICC</name>
<gene>
    <name evidence="2" type="ORF">FM101_04770</name>
</gene>
<sequence length="691" mass="72761">MGRQQLLTLTDVAHLAQVRRPVVSMWRKRASPTGHHFPAAASTRGAQELFDAGDIARWLTETGRGNNPEAALDVAIHAISTIDDPLSATALIALQGLAGQSLSTLNEADIVDAADEKDPDDTYLYSEVEALGEKLRGLSELAGDLIDAAFSPEAAMEAIVQAMQGRFLGLSQTRLAPGAVALVAGTAVELALRLGEGRDVVPTFLDASVGGSDIPLAILRELGESLPGRFGLAYSAAILESTGAALTRLAERRLKVHLRSGGSHGPAGPGLTGGPIVHVAQFPAPGSPSPTAVDVLTRLEDFVQHLGTWDSAVILAPAEALTDELRAAGEGARSRILRTGRIRASVRLPEKLLPASPRRAMALWVMGPAHANVPIADRWTMIADLSATTLDTAARQDLISDLSASLGTRREISAHAFRFARLVPTPTLLASGSALPLSSTPPAAPSPAGAEPSAVDHMVRLESAMDAIESTPLPSAIAGITFDVAPKTGNSSLPQCKTRTQQSLGTLLAKNQLCYLPGTRIDPESFGREGFLVWGVDHLEPATSRPDGRHINAMVLAAEYPRATLTEPGDIIFRTGPRPRAVVDRVGSAVVRYPARILRVSDGQQTLVPDVLAADINAAPGGPWRQWPVRSLTPEAASGLGAVLARVEATRDELLDRLQRVDDLTALLLDGAAAGVIATLDEEPPTREGRP</sequence>
<evidence type="ECO:0000313" key="3">
    <source>
        <dbReference type="Proteomes" id="UP000195913"/>
    </source>
</evidence>
<evidence type="ECO:0008006" key="4">
    <source>
        <dbReference type="Google" id="ProtNLM"/>
    </source>
</evidence>
<evidence type="ECO:0000256" key="1">
    <source>
        <dbReference type="SAM" id="MobiDB-lite"/>
    </source>
</evidence>
<reference evidence="2 3" key="1">
    <citation type="submission" date="2017-02" db="EMBL/GenBank/DDBJ databases">
        <authorList>
            <person name="Peterson S.W."/>
        </authorList>
    </citation>
    <scope>NUCLEOTIDE SEQUENCE [LARGE SCALE GENOMIC DNA]</scope>
    <source>
        <strain evidence="2 3">B Ar 00.02</strain>
    </source>
</reference>
<organism evidence="2 3">
    <name type="scientific">Arthrobacter rhombi</name>
    <dbReference type="NCBI Taxonomy" id="71253"/>
    <lineage>
        <taxon>Bacteria</taxon>
        <taxon>Bacillati</taxon>
        <taxon>Actinomycetota</taxon>
        <taxon>Actinomycetes</taxon>
        <taxon>Micrococcales</taxon>
        <taxon>Micrococcaceae</taxon>
        <taxon>Arthrobacter</taxon>
    </lineage>
</organism>
<evidence type="ECO:0000313" key="2">
    <source>
        <dbReference type="EMBL" id="SJM57089.1"/>
    </source>
</evidence>
<dbReference type="Proteomes" id="UP000195913">
    <property type="component" value="Unassembled WGS sequence"/>
</dbReference>
<dbReference type="RefSeq" id="WP_086996183.1">
    <property type="nucleotide sequence ID" value="NZ_FUHW01000020.1"/>
</dbReference>
<protein>
    <recommendedName>
        <fullName evidence="4">DNA methylase adenine-specific domain-containing protein</fullName>
    </recommendedName>
</protein>